<reference evidence="1" key="1">
    <citation type="submission" date="2021-01" db="EMBL/GenBank/DDBJ databases">
        <title>Modified the classification status of verrucomicrobia.</title>
        <authorList>
            <person name="Feng X."/>
        </authorList>
    </citation>
    <scope>NUCLEOTIDE SEQUENCE</scope>
    <source>
        <strain evidence="1">KCTC 22201</strain>
    </source>
</reference>
<dbReference type="RefSeq" id="WP_200277559.1">
    <property type="nucleotide sequence ID" value="NZ_JAENII010000003.1"/>
</dbReference>
<comment type="caution">
    <text evidence="1">The sequence shown here is derived from an EMBL/GenBank/DDBJ whole genome shotgun (WGS) entry which is preliminary data.</text>
</comment>
<protein>
    <submittedName>
        <fullName evidence="1">Uncharacterized protein</fullName>
    </submittedName>
</protein>
<proteinExistence type="predicted"/>
<dbReference type="Proteomes" id="UP000658278">
    <property type="component" value="Unassembled WGS sequence"/>
</dbReference>
<dbReference type="EMBL" id="JAENII010000003">
    <property type="protein sequence ID" value="MBK1826523.1"/>
    <property type="molecule type" value="Genomic_DNA"/>
</dbReference>
<organism evidence="1 2">
    <name type="scientific">Haloferula rosea</name>
    <dbReference type="NCBI Taxonomy" id="490093"/>
    <lineage>
        <taxon>Bacteria</taxon>
        <taxon>Pseudomonadati</taxon>
        <taxon>Verrucomicrobiota</taxon>
        <taxon>Verrucomicrobiia</taxon>
        <taxon>Verrucomicrobiales</taxon>
        <taxon>Verrucomicrobiaceae</taxon>
        <taxon>Haloferula</taxon>
    </lineage>
</organism>
<keyword evidence="2" id="KW-1185">Reference proteome</keyword>
<gene>
    <name evidence="1" type="ORF">JIN81_05800</name>
</gene>
<dbReference type="AlphaFoldDB" id="A0A934R9L0"/>
<name>A0A934R9L0_9BACT</name>
<accession>A0A934R9L0</accession>
<evidence type="ECO:0000313" key="1">
    <source>
        <dbReference type="EMBL" id="MBK1826523.1"/>
    </source>
</evidence>
<evidence type="ECO:0000313" key="2">
    <source>
        <dbReference type="Proteomes" id="UP000658278"/>
    </source>
</evidence>
<sequence length="57" mass="6343">MSREAISSGAFIAKPPADRSDLNRILDLAGRLMDRVCTDEDRETEDYPDNVIVFPGC</sequence>